<dbReference type="EMBL" id="JAEHOC010000003">
    <property type="protein sequence ID" value="KAG2443829.1"/>
    <property type="molecule type" value="Genomic_DNA"/>
</dbReference>
<evidence type="ECO:0000313" key="4">
    <source>
        <dbReference type="Proteomes" id="UP000650467"/>
    </source>
</evidence>
<dbReference type="Proteomes" id="UP000650467">
    <property type="component" value="Unassembled WGS sequence"/>
</dbReference>
<sequence>MALSAVSINRMTRDVKEMIQAPPAGISAWATGNTISRCDAQVIGPEGTPYAGGVFQLRVTFPDRYPMEPPNVKFVTKVYHPNVSKEDGNICCSVLNMPPKGDWKPAHSLRTVLLSIQSLLAEPNPADPLDADAAREMTSHPQLFHSRAAEWTRLYASPEAQRAAAGASASTAAVASAAKVPAAGCDVAGASTAAPAPLQEQQPEPTSSAPATEVPSSTVPAVGRTTAHAASADGEGGGGGPAAPPSEALLGQAGDAGPATVGKSAEESAGDGCLPPTTGAAGLELRAAEPAAQGSAVTAAGAVESKRPPEPTSKLSKLSKRPRA</sequence>
<keyword evidence="4" id="KW-1185">Reference proteome</keyword>
<dbReference type="PROSITE" id="PS50127">
    <property type="entry name" value="UBC_2"/>
    <property type="match status" value="1"/>
</dbReference>
<comment type="caution">
    <text evidence="3">The sequence shown here is derived from an EMBL/GenBank/DDBJ whole genome shotgun (WGS) entry which is preliminary data.</text>
</comment>
<name>A0A836B0M4_CHLIN</name>
<dbReference type="AlphaFoldDB" id="A0A836B0M4"/>
<evidence type="ECO:0000313" key="3">
    <source>
        <dbReference type="EMBL" id="KAG2443829.1"/>
    </source>
</evidence>
<feature type="compositionally biased region" description="Low complexity" evidence="1">
    <location>
        <begin position="291"/>
        <end position="303"/>
    </location>
</feature>
<dbReference type="SUPFAM" id="SSF54495">
    <property type="entry name" value="UBC-like"/>
    <property type="match status" value="1"/>
</dbReference>
<feature type="domain" description="UBC core" evidence="2">
    <location>
        <begin position="6"/>
        <end position="157"/>
    </location>
</feature>
<dbReference type="CDD" id="cd23805">
    <property type="entry name" value="UBCc_UBE2T"/>
    <property type="match status" value="1"/>
</dbReference>
<feature type="compositionally biased region" description="Low complexity" evidence="1">
    <location>
        <begin position="195"/>
        <end position="205"/>
    </location>
</feature>
<feature type="compositionally biased region" description="Polar residues" evidence="1">
    <location>
        <begin position="206"/>
        <end position="219"/>
    </location>
</feature>
<evidence type="ECO:0000256" key="1">
    <source>
        <dbReference type="SAM" id="MobiDB-lite"/>
    </source>
</evidence>
<feature type="region of interest" description="Disordered" evidence="1">
    <location>
        <begin position="195"/>
        <end position="324"/>
    </location>
</feature>
<dbReference type="Pfam" id="PF00179">
    <property type="entry name" value="UQ_con"/>
    <property type="match status" value="1"/>
</dbReference>
<protein>
    <recommendedName>
        <fullName evidence="2">UBC core domain-containing protein</fullName>
    </recommendedName>
</protein>
<evidence type="ECO:0000259" key="2">
    <source>
        <dbReference type="PROSITE" id="PS50127"/>
    </source>
</evidence>
<gene>
    <name evidence="3" type="ORF">HXX76_002172</name>
</gene>
<dbReference type="OrthoDB" id="9978460at2759"/>
<proteinExistence type="predicted"/>
<reference evidence="3" key="1">
    <citation type="journal article" date="2020" name="bioRxiv">
        <title>Comparative genomics of Chlamydomonas.</title>
        <authorList>
            <person name="Craig R.J."/>
            <person name="Hasan A.R."/>
            <person name="Ness R.W."/>
            <person name="Keightley P.D."/>
        </authorList>
    </citation>
    <scope>NUCLEOTIDE SEQUENCE</scope>
    <source>
        <strain evidence="3">SAG 7.73</strain>
    </source>
</reference>
<organism evidence="3 4">
    <name type="scientific">Chlamydomonas incerta</name>
    <dbReference type="NCBI Taxonomy" id="51695"/>
    <lineage>
        <taxon>Eukaryota</taxon>
        <taxon>Viridiplantae</taxon>
        <taxon>Chlorophyta</taxon>
        <taxon>core chlorophytes</taxon>
        <taxon>Chlorophyceae</taxon>
        <taxon>CS clade</taxon>
        <taxon>Chlamydomonadales</taxon>
        <taxon>Chlamydomonadaceae</taxon>
        <taxon>Chlamydomonas</taxon>
    </lineage>
</organism>
<dbReference type="InterPro" id="IPR016135">
    <property type="entry name" value="UBQ-conjugating_enzyme/RWD"/>
</dbReference>
<accession>A0A836B0M4</accession>
<dbReference type="PANTHER" id="PTHR24067">
    <property type="entry name" value="UBIQUITIN-CONJUGATING ENZYME E2"/>
    <property type="match status" value="1"/>
</dbReference>
<dbReference type="SMART" id="SM00212">
    <property type="entry name" value="UBCc"/>
    <property type="match status" value="1"/>
</dbReference>
<dbReference type="InterPro" id="IPR050113">
    <property type="entry name" value="Ub_conjugating_enzyme"/>
</dbReference>
<dbReference type="InterPro" id="IPR000608">
    <property type="entry name" value="UBC"/>
</dbReference>
<dbReference type="Gene3D" id="3.10.110.10">
    <property type="entry name" value="Ubiquitin Conjugating Enzyme"/>
    <property type="match status" value="1"/>
</dbReference>